<evidence type="ECO:0000313" key="2">
    <source>
        <dbReference type="Proteomes" id="UP000503482"/>
    </source>
</evidence>
<gene>
    <name evidence="1" type="ORF">AVENP_2377</name>
</gene>
<reference evidence="1 2" key="1">
    <citation type="submission" date="2020-05" db="EMBL/GenBank/DDBJ databases">
        <title>Complete genome sequencing of Campylobacter and Arcobacter type strains.</title>
        <authorList>
            <person name="Miller W.G."/>
            <person name="Yee E."/>
        </authorList>
    </citation>
    <scope>NUCLEOTIDE SEQUENCE [LARGE SCALE GENOMIC DNA]</scope>
    <source>
        <strain evidence="1 2">LMG 26156</strain>
    </source>
</reference>
<protein>
    <submittedName>
        <fullName evidence="1">Uncharacterized protein</fullName>
    </submittedName>
</protein>
<dbReference type="RefSeq" id="WP_128359118.1">
    <property type="nucleotide sequence ID" value="NZ_CP053840.1"/>
</dbReference>
<dbReference type="AlphaFoldDB" id="A0AAE7B9E8"/>
<dbReference type="EMBL" id="CP053840">
    <property type="protein sequence ID" value="QKF67903.1"/>
    <property type="molecule type" value="Genomic_DNA"/>
</dbReference>
<proteinExistence type="predicted"/>
<name>A0AAE7B9E8_9BACT</name>
<dbReference type="KEGG" id="avp:AVENP_2377"/>
<keyword evidence="2" id="KW-1185">Reference proteome</keyword>
<organism evidence="1 2">
    <name type="scientific">Arcobacter venerupis</name>
    <dbReference type="NCBI Taxonomy" id="1054033"/>
    <lineage>
        <taxon>Bacteria</taxon>
        <taxon>Pseudomonadati</taxon>
        <taxon>Campylobacterota</taxon>
        <taxon>Epsilonproteobacteria</taxon>
        <taxon>Campylobacterales</taxon>
        <taxon>Arcobacteraceae</taxon>
        <taxon>Arcobacter</taxon>
    </lineage>
</organism>
<evidence type="ECO:0000313" key="1">
    <source>
        <dbReference type="EMBL" id="QKF67903.1"/>
    </source>
</evidence>
<accession>A0AAE7B9E8</accession>
<sequence>MTYKIILFFITSSLFANENTLLDLEKEKNGLINKYYERIDIARQDNLEDRVRLLDVTLNCFIDSKSKRDILNCKSDERKRIMDIVSGKNY</sequence>
<dbReference type="Proteomes" id="UP000503482">
    <property type="component" value="Chromosome"/>
</dbReference>